<accession>A0A1S1QXW2</accession>
<name>A0A1S1QXW2_9ACTN</name>
<protein>
    <recommendedName>
        <fullName evidence="2">DUF1707 domain-containing protein</fullName>
    </recommendedName>
</protein>
<dbReference type="OrthoDB" id="4772576at2"/>
<dbReference type="AlphaFoldDB" id="A0A1S1QXW2"/>
<dbReference type="Proteomes" id="UP000179769">
    <property type="component" value="Unassembled WGS sequence"/>
</dbReference>
<dbReference type="Pfam" id="PF08044">
    <property type="entry name" value="DUF1707"/>
    <property type="match status" value="1"/>
</dbReference>
<evidence type="ECO:0000259" key="2">
    <source>
        <dbReference type="Pfam" id="PF08044"/>
    </source>
</evidence>
<evidence type="ECO:0000313" key="4">
    <source>
        <dbReference type="Proteomes" id="UP000179769"/>
    </source>
</evidence>
<dbReference type="InterPro" id="IPR012551">
    <property type="entry name" value="DUF1707_SHOCT-like"/>
</dbReference>
<proteinExistence type="predicted"/>
<dbReference type="EMBL" id="MAXA01000113">
    <property type="protein sequence ID" value="OHV37294.1"/>
    <property type="molecule type" value="Genomic_DNA"/>
</dbReference>
<keyword evidence="4" id="KW-1185">Reference proteome</keyword>
<dbReference type="PANTHER" id="PTHR40763:SF4">
    <property type="entry name" value="DUF1707 DOMAIN-CONTAINING PROTEIN"/>
    <property type="match status" value="1"/>
</dbReference>
<feature type="compositionally biased region" description="Low complexity" evidence="1">
    <location>
        <begin position="18"/>
        <end position="40"/>
    </location>
</feature>
<evidence type="ECO:0000313" key="3">
    <source>
        <dbReference type="EMBL" id="OHV37294.1"/>
    </source>
</evidence>
<feature type="domain" description="DUF1707" evidence="2">
    <location>
        <begin position="68"/>
        <end position="113"/>
    </location>
</feature>
<evidence type="ECO:0000256" key="1">
    <source>
        <dbReference type="SAM" id="MobiDB-lite"/>
    </source>
</evidence>
<feature type="compositionally biased region" description="Basic and acidic residues" evidence="1">
    <location>
        <begin position="60"/>
        <end position="73"/>
    </location>
</feature>
<reference evidence="4" key="1">
    <citation type="submission" date="2016-07" db="EMBL/GenBank/DDBJ databases">
        <title>Frankia sp. NRRL B-16219 Genome sequencing.</title>
        <authorList>
            <person name="Ghodhbane-Gtari F."/>
            <person name="Swanson E."/>
            <person name="Gueddou A."/>
            <person name="Louati M."/>
            <person name="Nouioui I."/>
            <person name="Hezbri K."/>
            <person name="Abebe-Akele F."/>
            <person name="Simpson S."/>
            <person name="Morris K."/>
            <person name="Thomas K."/>
            <person name="Gtari M."/>
            <person name="Tisa L.S."/>
        </authorList>
    </citation>
    <scope>NUCLEOTIDE SEQUENCE [LARGE SCALE GENOMIC DNA]</scope>
    <source>
        <strain evidence="4">NRRL B-16219</strain>
    </source>
</reference>
<dbReference type="PANTHER" id="PTHR40763">
    <property type="entry name" value="MEMBRANE PROTEIN-RELATED"/>
    <property type="match status" value="1"/>
</dbReference>
<comment type="caution">
    <text evidence="3">The sequence shown here is derived from an EMBL/GenBank/DDBJ whole genome shotgun (WGS) entry which is preliminary data.</text>
</comment>
<feature type="region of interest" description="Disordered" evidence="1">
    <location>
        <begin position="1"/>
        <end position="73"/>
    </location>
</feature>
<gene>
    <name evidence="3" type="ORF">BBK14_02660</name>
</gene>
<sequence>MGRYGRDMPDSPDPGPAPATGDDAAPVRPSQAGSPAEAGPAPGPAPGPAFGVGKAKSAGPRHDPSAPITDADRQATADHLRAACGDGRLTLDEFSERVGSAWAAQTVEELAQAGAGIVPPRVGIQRSSSTIVNILGDGRRLGRWRMPRRTVIVNLLGDWTLDLRGALMDEDAVTDGVLDILYISLIGDLTISVPDGMEVDMSGLVVLGDRHLELAMVSERPGTPRLRLRLAGLIGDVRVSSGSLTGR</sequence>
<organism evidence="3 4">
    <name type="scientific">Parafrankia soli</name>
    <dbReference type="NCBI Taxonomy" id="2599596"/>
    <lineage>
        <taxon>Bacteria</taxon>
        <taxon>Bacillati</taxon>
        <taxon>Actinomycetota</taxon>
        <taxon>Actinomycetes</taxon>
        <taxon>Frankiales</taxon>
        <taxon>Frankiaceae</taxon>
        <taxon>Parafrankia</taxon>
    </lineage>
</organism>